<gene>
    <name evidence="1" type="ORF">CAMRE0001_1087</name>
</gene>
<protein>
    <submittedName>
        <fullName evidence="1">Uncharacterized protein</fullName>
    </submittedName>
</protein>
<keyword evidence="2" id="KW-1185">Reference proteome</keyword>
<proteinExistence type="predicted"/>
<dbReference type="Proteomes" id="UP000003082">
    <property type="component" value="Unassembled WGS sequence"/>
</dbReference>
<reference evidence="1 2" key="1">
    <citation type="submission" date="2008-08" db="EMBL/GenBank/DDBJ databases">
        <authorList>
            <person name="Madupu R."/>
            <person name="Durkin A.S."/>
            <person name="Torralba M."/>
            <person name="Methe B."/>
            <person name="Sutton G.G."/>
            <person name="Strausberg R.L."/>
            <person name="Nelson K.E."/>
        </authorList>
    </citation>
    <scope>NUCLEOTIDE SEQUENCE [LARGE SCALE GENOMIC DNA]</scope>
    <source>
        <strain evidence="1 2">RM3267</strain>
    </source>
</reference>
<organism evidence="1 2">
    <name type="scientific">Campylobacter rectus RM3267</name>
    <dbReference type="NCBI Taxonomy" id="553218"/>
    <lineage>
        <taxon>Bacteria</taxon>
        <taxon>Pseudomonadati</taxon>
        <taxon>Campylobacterota</taxon>
        <taxon>Epsilonproteobacteria</taxon>
        <taxon>Campylobacterales</taxon>
        <taxon>Campylobacteraceae</taxon>
        <taxon>Campylobacter</taxon>
    </lineage>
</organism>
<sequence length="55" mass="6527">MRLLKIKLAFLREGGADKFRRKFTVQSLARIKRISLFPAKFIVNLTELRAFFTRL</sequence>
<dbReference type="AlphaFoldDB" id="B9D5H6"/>
<accession>B9D5H6</accession>
<evidence type="ECO:0000313" key="1">
    <source>
        <dbReference type="EMBL" id="EEF12744.1"/>
    </source>
</evidence>
<dbReference type="EMBL" id="ACFU01000040">
    <property type="protein sequence ID" value="EEF12744.1"/>
    <property type="molecule type" value="Genomic_DNA"/>
</dbReference>
<comment type="caution">
    <text evidence="1">The sequence shown here is derived from an EMBL/GenBank/DDBJ whole genome shotgun (WGS) entry which is preliminary data.</text>
</comment>
<name>B9D5H6_CAMRE</name>
<evidence type="ECO:0000313" key="2">
    <source>
        <dbReference type="Proteomes" id="UP000003082"/>
    </source>
</evidence>